<protein>
    <submittedName>
        <fullName evidence="1">Uncharacterized conserved protein, DUF1015 family</fullName>
    </submittedName>
</protein>
<evidence type="ECO:0000313" key="2">
    <source>
        <dbReference type="Proteomes" id="UP000184612"/>
    </source>
</evidence>
<dbReference type="OrthoDB" id="9781616at2"/>
<keyword evidence="2" id="KW-1185">Reference proteome</keyword>
<proteinExistence type="predicted"/>
<reference evidence="1 2" key="1">
    <citation type="submission" date="2016-12" db="EMBL/GenBank/DDBJ databases">
        <authorList>
            <person name="Song W.-J."/>
            <person name="Kurnit D.M."/>
        </authorList>
    </citation>
    <scope>NUCLEOTIDE SEQUENCE [LARGE SCALE GENOMIC DNA]</scope>
    <source>
        <strain evidence="1 2">DSM 12503</strain>
    </source>
</reference>
<dbReference type="Pfam" id="PF06245">
    <property type="entry name" value="DUF1015"/>
    <property type="match status" value="1"/>
</dbReference>
<organism evidence="1 2">
    <name type="scientific">Anaerocolumna xylanovorans DSM 12503</name>
    <dbReference type="NCBI Taxonomy" id="1121345"/>
    <lineage>
        <taxon>Bacteria</taxon>
        <taxon>Bacillati</taxon>
        <taxon>Bacillota</taxon>
        <taxon>Clostridia</taxon>
        <taxon>Lachnospirales</taxon>
        <taxon>Lachnospiraceae</taxon>
        <taxon>Anaerocolumna</taxon>
    </lineage>
</organism>
<dbReference type="EMBL" id="FRFD01000003">
    <property type="protein sequence ID" value="SHO45117.1"/>
    <property type="molecule type" value="Genomic_DNA"/>
</dbReference>
<name>A0A1M7Y109_9FIRM</name>
<dbReference type="PANTHER" id="PTHR36454:SF1">
    <property type="entry name" value="DUF1015 DOMAIN-CONTAINING PROTEIN"/>
    <property type="match status" value="1"/>
</dbReference>
<sequence>MAKIKPFCAVRPAAELAERIAALPYDVYNREEAKEEVRREPLSFLQIDRAETKLSDNISAYDSAVYEKAKELLEDMISKGQFMKEEKECFYIYELIMEGRSQTGLVACASLDDYNNGIIKRHENTRTDKELDRINHIDICNAQTGPIFLTYRDSVNITDIIKSYKETRKLYGFTSPDGIVHNVWKIAEEETITKIKEEFEKVPSIYIADGHHRAASAVKVGLKRREEHPDYTGREEFNFFLSVFFPCEELLILPYNRVVEDLKGYTQEEFLEKVKECFDVTFLGESAYQPEKKGAYGMYLQTGWYKLIIKEEYKKEDPVAGLDVSLLQDNLLEPVLGIKDPRSDKKIDFVGGIRGLGELERRVKEDMAVAFSMYPTSINELMAVSDQGKLMPPKSTWFEPKLRSGLFIHRI</sequence>
<dbReference type="Proteomes" id="UP000184612">
    <property type="component" value="Unassembled WGS sequence"/>
</dbReference>
<dbReference type="RefSeq" id="WP_073587491.1">
    <property type="nucleotide sequence ID" value="NZ_FRFD01000003.1"/>
</dbReference>
<dbReference type="STRING" id="1121345.SAMN02745217_00831"/>
<dbReference type="InterPro" id="IPR008323">
    <property type="entry name" value="UCP033563"/>
</dbReference>
<dbReference type="PIRSF" id="PIRSF033563">
    <property type="entry name" value="UCP033563"/>
    <property type="match status" value="1"/>
</dbReference>
<evidence type="ECO:0000313" key="1">
    <source>
        <dbReference type="EMBL" id="SHO45117.1"/>
    </source>
</evidence>
<accession>A0A1M7Y109</accession>
<gene>
    <name evidence="1" type="ORF">SAMN02745217_00831</name>
</gene>
<dbReference type="PANTHER" id="PTHR36454">
    <property type="entry name" value="LMO2823 PROTEIN"/>
    <property type="match status" value="1"/>
</dbReference>
<dbReference type="AlphaFoldDB" id="A0A1M7Y109"/>